<organism evidence="1 2">
    <name type="scientific">Catellatospora bangladeshensis</name>
    <dbReference type="NCBI Taxonomy" id="310355"/>
    <lineage>
        <taxon>Bacteria</taxon>
        <taxon>Bacillati</taxon>
        <taxon>Actinomycetota</taxon>
        <taxon>Actinomycetes</taxon>
        <taxon>Micromonosporales</taxon>
        <taxon>Micromonosporaceae</taxon>
        <taxon>Catellatospora</taxon>
    </lineage>
</organism>
<reference evidence="1 2" key="1">
    <citation type="submission" date="2021-01" db="EMBL/GenBank/DDBJ databases">
        <title>Whole genome shotgun sequence of Catellatospora bangladeshensis NBRC 107357.</title>
        <authorList>
            <person name="Komaki H."/>
            <person name="Tamura T."/>
        </authorList>
    </citation>
    <scope>NUCLEOTIDE SEQUENCE [LARGE SCALE GENOMIC DNA]</scope>
    <source>
        <strain evidence="1 2">NBRC 107357</strain>
    </source>
</reference>
<accession>A0A8J3NLC3</accession>
<dbReference type="SMART" id="SM00855">
    <property type="entry name" value="PGAM"/>
    <property type="match status" value="1"/>
</dbReference>
<dbReference type="SUPFAM" id="SSF53254">
    <property type="entry name" value="Phosphoglycerate mutase-like"/>
    <property type="match status" value="1"/>
</dbReference>
<evidence type="ECO:0000313" key="1">
    <source>
        <dbReference type="EMBL" id="GIF82370.1"/>
    </source>
</evidence>
<dbReference type="Proteomes" id="UP000601223">
    <property type="component" value="Unassembled WGS sequence"/>
</dbReference>
<dbReference type="InterPro" id="IPR013078">
    <property type="entry name" value="His_Pase_superF_clade-1"/>
</dbReference>
<dbReference type="Pfam" id="PF00300">
    <property type="entry name" value="His_Phos_1"/>
    <property type="match status" value="1"/>
</dbReference>
<dbReference type="InterPro" id="IPR029033">
    <property type="entry name" value="His_PPase_superfam"/>
</dbReference>
<name>A0A8J3NLC3_9ACTN</name>
<evidence type="ECO:0000313" key="2">
    <source>
        <dbReference type="Proteomes" id="UP000601223"/>
    </source>
</evidence>
<proteinExistence type="predicted"/>
<sequence length="197" mass="21810">MHNPDKVLYGRLPGFQLSGLGQQMAKAAATALAERDITYLVSSPLERAQLTAQPFAEQLGLPVHLDPNLIESGNYFEGMRVTAGDNALRDPRHWWVLRNPLKPSWGEPYRLIAARMILALHAAREHARGHEAVAVSHQLPIWTLRCALEGRRLWHDPRRRQCGLASLTSFVFEGDQLAQITYSEPAAHLGPGTGLGA</sequence>
<dbReference type="AlphaFoldDB" id="A0A8J3NLC3"/>
<gene>
    <name evidence="1" type="ORF">Cba03nite_37190</name>
</gene>
<dbReference type="EMBL" id="BONF01000020">
    <property type="protein sequence ID" value="GIF82370.1"/>
    <property type="molecule type" value="Genomic_DNA"/>
</dbReference>
<comment type="caution">
    <text evidence="1">The sequence shown here is derived from an EMBL/GenBank/DDBJ whole genome shotgun (WGS) entry which is preliminary data.</text>
</comment>
<evidence type="ECO:0008006" key="3">
    <source>
        <dbReference type="Google" id="ProtNLM"/>
    </source>
</evidence>
<dbReference type="Gene3D" id="3.40.50.1240">
    <property type="entry name" value="Phosphoglycerate mutase-like"/>
    <property type="match status" value="1"/>
</dbReference>
<protein>
    <recommendedName>
        <fullName evidence="3">Histidine phosphatase family protein</fullName>
    </recommendedName>
</protein>
<keyword evidence="2" id="KW-1185">Reference proteome</keyword>